<keyword evidence="2" id="KW-0719">Serine esterase</keyword>
<keyword evidence="4" id="KW-1015">Disulfide bond</keyword>
<evidence type="ECO:0000256" key="5">
    <source>
        <dbReference type="SAM" id="Phobius"/>
    </source>
</evidence>
<dbReference type="OrthoDB" id="6147159at2759"/>
<evidence type="ECO:0000313" key="7">
    <source>
        <dbReference type="EMBL" id="CAG5129703.1"/>
    </source>
</evidence>
<dbReference type="InterPro" id="IPR029058">
    <property type="entry name" value="AB_hydrolase_fold"/>
</dbReference>
<evidence type="ECO:0000313" key="8">
    <source>
        <dbReference type="Proteomes" id="UP000678393"/>
    </source>
</evidence>
<evidence type="ECO:0000256" key="1">
    <source>
        <dbReference type="ARBA" id="ARBA00005964"/>
    </source>
</evidence>
<evidence type="ECO:0000256" key="2">
    <source>
        <dbReference type="ARBA" id="ARBA00022487"/>
    </source>
</evidence>
<dbReference type="InterPro" id="IPR002018">
    <property type="entry name" value="CarbesteraseB"/>
</dbReference>
<feature type="transmembrane region" description="Helical" evidence="5">
    <location>
        <begin position="64"/>
        <end position="86"/>
    </location>
</feature>
<protein>
    <recommendedName>
        <fullName evidence="6">Carboxylesterase type B domain-containing protein</fullName>
    </recommendedName>
</protein>
<proteinExistence type="inferred from homology"/>
<dbReference type="InterPro" id="IPR000997">
    <property type="entry name" value="Cholinesterase"/>
</dbReference>
<name>A0A8S3ZJQ1_9EUPU</name>
<evidence type="ECO:0000256" key="4">
    <source>
        <dbReference type="ARBA" id="ARBA00023157"/>
    </source>
</evidence>
<reference evidence="7" key="1">
    <citation type="submission" date="2021-04" db="EMBL/GenBank/DDBJ databases">
        <authorList>
            <consortium name="Molecular Ecology Group"/>
        </authorList>
    </citation>
    <scope>NUCLEOTIDE SEQUENCE</scope>
</reference>
<dbReference type="PROSITE" id="PS00941">
    <property type="entry name" value="CARBOXYLESTERASE_B_2"/>
    <property type="match status" value="1"/>
</dbReference>
<comment type="similarity">
    <text evidence="1">Belongs to the type-B carboxylesterase/lipase family.</text>
</comment>
<dbReference type="GO" id="GO:0006581">
    <property type="term" value="P:acetylcholine catabolic process"/>
    <property type="evidence" value="ECO:0007669"/>
    <property type="project" value="TreeGrafter"/>
</dbReference>
<feature type="non-terminal residue" evidence="7">
    <location>
        <position position="1"/>
    </location>
</feature>
<dbReference type="AlphaFoldDB" id="A0A8S3ZJQ1"/>
<dbReference type="GO" id="GO:0003990">
    <property type="term" value="F:acetylcholinesterase activity"/>
    <property type="evidence" value="ECO:0007669"/>
    <property type="project" value="TreeGrafter"/>
</dbReference>
<evidence type="ECO:0000256" key="3">
    <source>
        <dbReference type="ARBA" id="ARBA00022801"/>
    </source>
</evidence>
<dbReference type="PRINTS" id="PR00878">
    <property type="entry name" value="CHOLNESTRASE"/>
</dbReference>
<keyword evidence="8" id="KW-1185">Reference proteome</keyword>
<keyword evidence="3" id="KW-0378">Hydrolase</keyword>
<dbReference type="EMBL" id="CAJHNH020003639">
    <property type="protein sequence ID" value="CAG5129703.1"/>
    <property type="molecule type" value="Genomic_DNA"/>
</dbReference>
<comment type="caution">
    <text evidence="7">The sequence shown here is derived from an EMBL/GenBank/DDBJ whole genome shotgun (WGS) entry which is preliminary data.</text>
</comment>
<dbReference type="GO" id="GO:0005615">
    <property type="term" value="C:extracellular space"/>
    <property type="evidence" value="ECO:0007669"/>
    <property type="project" value="TreeGrafter"/>
</dbReference>
<dbReference type="Proteomes" id="UP000678393">
    <property type="component" value="Unassembled WGS sequence"/>
</dbReference>
<keyword evidence="5" id="KW-0472">Membrane</keyword>
<dbReference type="InterPro" id="IPR050654">
    <property type="entry name" value="AChE-related_enzymes"/>
</dbReference>
<accession>A0A8S3ZJQ1</accession>
<keyword evidence="5" id="KW-1133">Transmembrane helix</keyword>
<feature type="non-terminal residue" evidence="7">
    <location>
        <position position="101"/>
    </location>
</feature>
<dbReference type="SUPFAM" id="SSF53474">
    <property type="entry name" value="alpha/beta-Hydrolases"/>
    <property type="match status" value="1"/>
</dbReference>
<sequence>PPEAAPTWQGARNATEMPNSCWQMIDTSFGRAQRVEMWNPNTNMSEDCLYLNLWIPSTTTTKPILVWIYGGGFWAGTSTLSVYNALRLASRSDLIVASFNY</sequence>
<dbReference type="InterPro" id="IPR019819">
    <property type="entry name" value="Carboxylesterase_B_CS"/>
</dbReference>
<dbReference type="PANTHER" id="PTHR43918">
    <property type="entry name" value="ACETYLCHOLINESTERASE"/>
    <property type="match status" value="1"/>
</dbReference>
<gene>
    <name evidence="7" type="ORF">CUNI_LOCUS15261</name>
</gene>
<dbReference type="PANTHER" id="PTHR43918:SF12">
    <property type="entry name" value="ACETYLCHOLINESTERASE 1"/>
    <property type="match status" value="1"/>
</dbReference>
<evidence type="ECO:0000259" key="6">
    <source>
        <dbReference type="Pfam" id="PF00135"/>
    </source>
</evidence>
<organism evidence="7 8">
    <name type="scientific">Candidula unifasciata</name>
    <dbReference type="NCBI Taxonomy" id="100452"/>
    <lineage>
        <taxon>Eukaryota</taxon>
        <taxon>Metazoa</taxon>
        <taxon>Spiralia</taxon>
        <taxon>Lophotrochozoa</taxon>
        <taxon>Mollusca</taxon>
        <taxon>Gastropoda</taxon>
        <taxon>Heterobranchia</taxon>
        <taxon>Euthyneura</taxon>
        <taxon>Panpulmonata</taxon>
        <taxon>Eupulmonata</taxon>
        <taxon>Stylommatophora</taxon>
        <taxon>Helicina</taxon>
        <taxon>Helicoidea</taxon>
        <taxon>Geomitridae</taxon>
        <taxon>Candidula</taxon>
    </lineage>
</organism>
<dbReference type="Gene3D" id="3.40.50.1820">
    <property type="entry name" value="alpha/beta hydrolase"/>
    <property type="match status" value="1"/>
</dbReference>
<dbReference type="Pfam" id="PF00135">
    <property type="entry name" value="COesterase"/>
    <property type="match status" value="1"/>
</dbReference>
<feature type="domain" description="Carboxylesterase type B" evidence="6">
    <location>
        <begin position="1"/>
        <end position="101"/>
    </location>
</feature>
<dbReference type="GO" id="GO:0005886">
    <property type="term" value="C:plasma membrane"/>
    <property type="evidence" value="ECO:0007669"/>
    <property type="project" value="TreeGrafter"/>
</dbReference>
<keyword evidence="5" id="KW-0812">Transmembrane</keyword>
<dbReference type="GO" id="GO:0019695">
    <property type="term" value="P:choline metabolic process"/>
    <property type="evidence" value="ECO:0007669"/>
    <property type="project" value="TreeGrafter"/>
</dbReference>